<proteinExistence type="predicted"/>
<reference evidence="2" key="1">
    <citation type="journal article" date="2019" name="Int. J. Syst. Evol. Microbiol.">
        <title>The Global Catalogue of Microorganisms (GCM) 10K type strain sequencing project: providing services to taxonomists for standard genome sequencing and annotation.</title>
        <authorList>
            <consortium name="The Broad Institute Genomics Platform"/>
            <consortium name="The Broad Institute Genome Sequencing Center for Infectious Disease"/>
            <person name="Wu L."/>
            <person name="Ma J."/>
        </authorList>
    </citation>
    <scope>NUCLEOTIDE SEQUENCE [LARGE SCALE GENOMIC DNA]</scope>
    <source>
        <strain evidence="2">CGMCC 1.12470</strain>
    </source>
</reference>
<keyword evidence="2" id="KW-1185">Reference proteome</keyword>
<organism evidence="1 2">
    <name type="scientific">Streptomyces caeni</name>
    <dbReference type="NCBI Taxonomy" id="2307231"/>
    <lineage>
        <taxon>Bacteria</taxon>
        <taxon>Bacillati</taxon>
        <taxon>Actinomycetota</taxon>
        <taxon>Actinomycetes</taxon>
        <taxon>Kitasatosporales</taxon>
        <taxon>Streptomycetaceae</taxon>
        <taxon>Streptomyces</taxon>
    </lineage>
</organism>
<evidence type="ECO:0000313" key="1">
    <source>
        <dbReference type="EMBL" id="MFD1656962.1"/>
    </source>
</evidence>
<name>A0ABW4IK01_9ACTN</name>
<dbReference type="EMBL" id="JBHUDX010000004">
    <property type="protein sequence ID" value="MFD1656962.1"/>
    <property type="molecule type" value="Genomic_DNA"/>
</dbReference>
<comment type="caution">
    <text evidence="1">The sequence shown here is derived from an EMBL/GenBank/DDBJ whole genome shotgun (WGS) entry which is preliminary data.</text>
</comment>
<dbReference type="Proteomes" id="UP001597261">
    <property type="component" value="Unassembled WGS sequence"/>
</dbReference>
<gene>
    <name evidence="1" type="ORF">ACFSL4_01605</name>
</gene>
<evidence type="ECO:0000313" key="2">
    <source>
        <dbReference type="Proteomes" id="UP001597261"/>
    </source>
</evidence>
<sequence length="86" mass="9541">MPAPDPVAKAAYDALAAEYEQVSPLVAACRRHDARDRARTQLAYARRLFRIAAFQAPAEGETHEGFDRSLDAIRHHLAAARREITA</sequence>
<accession>A0ABW4IK01</accession>
<dbReference type="RefSeq" id="WP_381077345.1">
    <property type="nucleotide sequence ID" value="NZ_JBHUDX010000004.1"/>
</dbReference>
<protein>
    <submittedName>
        <fullName evidence="1">Uncharacterized protein</fullName>
    </submittedName>
</protein>